<dbReference type="GO" id="GO:0030001">
    <property type="term" value="P:metal ion transport"/>
    <property type="evidence" value="ECO:0007669"/>
    <property type="project" value="InterPro"/>
</dbReference>
<sequence length="363" mass="38666">MHTNANSSSNVSRRRFTAIGAGALAGGLAGCTGNAADGGSAGGGYGSDGDGGGGGDSTGDAEYTVVASFFTFYDFADSLAAGTEIAVKNLVPTGLHGHGWEPDPSIQRRITDADALVHVGPDFQPWVDRAIDALAAESAETTLINSRAGVELIPLADSLDEEEEAVENAKDPHFWLDPRRAKTAVANIADGLAAVSPDDEPTIRENAADIDAELDRLDEEWQAAFDAAERDVAFLAAHNAFGYLAERYDATIEPLVVNLAANDDVRPADMQRAQDAIAEHGIEHIGAAVFEPIRPARQLLEQTDVTGYFPVTPYAGTAESWVERGWGYFDIAREVNLPTFRVLLGVDDPEEVTFADYGRNFEP</sequence>
<comment type="similarity">
    <text evidence="1">Belongs to the bacterial solute-binding protein 9 family.</text>
</comment>
<dbReference type="RefSeq" id="WP_095636019.1">
    <property type="nucleotide sequence ID" value="NZ_NSKC01000002.1"/>
</dbReference>
<proteinExistence type="inferred from homology"/>
<protein>
    <submittedName>
        <fullName evidence="4">Adhesin</fullName>
    </submittedName>
</protein>
<gene>
    <name evidence="4" type="ORF">CK500_04320</name>
</gene>
<evidence type="ECO:0000256" key="2">
    <source>
        <dbReference type="ARBA" id="ARBA00022448"/>
    </source>
</evidence>
<dbReference type="Gene3D" id="3.40.50.1980">
    <property type="entry name" value="Nitrogenase molybdenum iron protein domain"/>
    <property type="match status" value="2"/>
</dbReference>
<organism evidence="4 5">
    <name type="scientific">Halorubrum salipaludis</name>
    <dbReference type="NCBI Taxonomy" id="2032630"/>
    <lineage>
        <taxon>Archaea</taxon>
        <taxon>Methanobacteriati</taxon>
        <taxon>Methanobacteriota</taxon>
        <taxon>Stenosarchaea group</taxon>
        <taxon>Halobacteria</taxon>
        <taxon>Halobacteriales</taxon>
        <taxon>Haloferacaceae</taxon>
        <taxon>Halorubrum</taxon>
    </lineage>
</organism>
<dbReference type="InterPro" id="IPR006127">
    <property type="entry name" value="ZnuA-like"/>
</dbReference>
<name>A0A2A2FIH0_9EURY</name>
<reference evidence="4 5" key="1">
    <citation type="submission" date="2017-08" db="EMBL/GenBank/DDBJ databases">
        <title>The strain WRN001 was isolated from Binhai saline alkaline soil, Tianjin, China.</title>
        <authorList>
            <person name="Liu D."/>
            <person name="Zhang G."/>
        </authorList>
    </citation>
    <scope>NUCLEOTIDE SEQUENCE [LARGE SCALE GENOMIC DNA]</scope>
    <source>
        <strain evidence="4 5">WN019</strain>
    </source>
</reference>
<dbReference type="PANTHER" id="PTHR42953:SF3">
    <property type="entry name" value="HIGH-AFFINITY ZINC UPTAKE SYSTEM PROTEIN ZNUA"/>
    <property type="match status" value="1"/>
</dbReference>
<dbReference type="InterPro" id="IPR006311">
    <property type="entry name" value="TAT_signal"/>
</dbReference>
<comment type="caution">
    <text evidence="4">The sequence shown here is derived from an EMBL/GenBank/DDBJ whole genome shotgun (WGS) entry which is preliminary data.</text>
</comment>
<keyword evidence="2" id="KW-0813">Transport</keyword>
<dbReference type="InterPro" id="IPR050492">
    <property type="entry name" value="Bact_metal-bind_prot9"/>
</dbReference>
<dbReference type="EMBL" id="NSKC01000002">
    <property type="protein sequence ID" value="PAU84748.1"/>
    <property type="molecule type" value="Genomic_DNA"/>
</dbReference>
<dbReference type="PROSITE" id="PS51318">
    <property type="entry name" value="TAT"/>
    <property type="match status" value="1"/>
</dbReference>
<dbReference type="Proteomes" id="UP000218083">
    <property type="component" value="Unassembled WGS sequence"/>
</dbReference>
<keyword evidence="5" id="KW-1185">Reference proteome</keyword>
<keyword evidence="3" id="KW-0732">Signal</keyword>
<evidence type="ECO:0000313" key="5">
    <source>
        <dbReference type="Proteomes" id="UP000218083"/>
    </source>
</evidence>
<dbReference type="Pfam" id="PF01297">
    <property type="entry name" value="ZnuA"/>
    <property type="match status" value="1"/>
</dbReference>
<dbReference type="PANTHER" id="PTHR42953">
    <property type="entry name" value="HIGH-AFFINITY ZINC UPTAKE SYSTEM PROTEIN ZNUA-RELATED"/>
    <property type="match status" value="1"/>
</dbReference>
<dbReference type="AlphaFoldDB" id="A0A2A2FIH0"/>
<dbReference type="SUPFAM" id="SSF53807">
    <property type="entry name" value="Helical backbone' metal receptor"/>
    <property type="match status" value="1"/>
</dbReference>
<dbReference type="OrthoDB" id="50488at2157"/>
<evidence type="ECO:0000256" key="3">
    <source>
        <dbReference type="ARBA" id="ARBA00022729"/>
    </source>
</evidence>
<evidence type="ECO:0000313" key="4">
    <source>
        <dbReference type="EMBL" id="PAU84748.1"/>
    </source>
</evidence>
<evidence type="ECO:0000256" key="1">
    <source>
        <dbReference type="ARBA" id="ARBA00011028"/>
    </source>
</evidence>
<dbReference type="GO" id="GO:0046872">
    <property type="term" value="F:metal ion binding"/>
    <property type="evidence" value="ECO:0007669"/>
    <property type="project" value="InterPro"/>
</dbReference>
<accession>A0A2A2FIH0</accession>